<protein>
    <submittedName>
        <fullName evidence="3">Uncharacterized protein</fullName>
    </submittedName>
</protein>
<feature type="transmembrane region" description="Helical" evidence="2">
    <location>
        <begin position="133"/>
        <end position="149"/>
    </location>
</feature>
<keyword evidence="2" id="KW-1133">Transmembrane helix</keyword>
<feature type="region of interest" description="Disordered" evidence="1">
    <location>
        <begin position="1"/>
        <end position="22"/>
    </location>
</feature>
<dbReference type="AlphaFoldDB" id="A0A1D1ZXU5"/>
<evidence type="ECO:0000313" key="3">
    <source>
        <dbReference type="EMBL" id="JAT71778.1"/>
    </source>
</evidence>
<proteinExistence type="predicted"/>
<feature type="transmembrane region" description="Helical" evidence="2">
    <location>
        <begin position="169"/>
        <end position="189"/>
    </location>
</feature>
<reference evidence="3" key="1">
    <citation type="submission" date="2015-08" db="EMBL/GenBank/DDBJ databases">
        <authorList>
            <person name="Babu N.S."/>
            <person name="Beckwith C.J."/>
            <person name="Beseler K.G."/>
            <person name="Brison A."/>
            <person name="Carone J.V."/>
            <person name="Caskin T.P."/>
            <person name="Diamond M."/>
            <person name="Durham M.E."/>
            <person name="Foxe J.M."/>
            <person name="Go M."/>
            <person name="Henderson B.A."/>
            <person name="Jones I.B."/>
            <person name="McGettigan J.A."/>
            <person name="Micheletti S.J."/>
            <person name="Nasrallah M.E."/>
            <person name="Ortiz D."/>
            <person name="Piller C.R."/>
            <person name="Privatt S.R."/>
            <person name="Schneider S.L."/>
            <person name="Sharp S."/>
            <person name="Smith T.C."/>
            <person name="Stanton J.D."/>
            <person name="Ullery H.E."/>
            <person name="Wilson R.J."/>
            <person name="Serrano M.G."/>
            <person name="Buck G."/>
            <person name="Lee V."/>
            <person name="Wang Y."/>
            <person name="Carvalho R."/>
            <person name="Voegtly L."/>
            <person name="Shi R."/>
            <person name="Duckworth R."/>
            <person name="Johnson A."/>
            <person name="Loviza R."/>
            <person name="Walstead R."/>
            <person name="Shah Z."/>
            <person name="Kiflezghi M."/>
            <person name="Wade K."/>
            <person name="Ball S.L."/>
            <person name="Bradley K.W."/>
            <person name="Asai D.J."/>
            <person name="Bowman C.A."/>
            <person name="Russell D.A."/>
            <person name="Pope W.H."/>
            <person name="Jacobs-Sera D."/>
            <person name="Hendrix R.W."/>
            <person name="Hatfull G.F."/>
        </authorList>
    </citation>
    <scope>NUCLEOTIDE SEQUENCE</scope>
</reference>
<feature type="transmembrane region" description="Helical" evidence="2">
    <location>
        <begin position="102"/>
        <end position="121"/>
    </location>
</feature>
<organism evidence="3">
    <name type="scientific">Auxenochlorella protothecoides</name>
    <name type="common">Green microalga</name>
    <name type="synonym">Chlorella protothecoides</name>
    <dbReference type="NCBI Taxonomy" id="3075"/>
    <lineage>
        <taxon>Eukaryota</taxon>
        <taxon>Viridiplantae</taxon>
        <taxon>Chlorophyta</taxon>
        <taxon>core chlorophytes</taxon>
        <taxon>Trebouxiophyceae</taxon>
        <taxon>Chlorellales</taxon>
        <taxon>Chlorellaceae</taxon>
        <taxon>Auxenochlorella</taxon>
    </lineage>
</organism>
<gene>
    <name evidence="3" type="ORF">g.16558</name>
</gene>
<name>A0A1D1ZXU5_AUXPR</name>
<dbReference type="EMBL" id="GDKF01006844">
    <property type="protein sequence ID" value="JAT71778.1"/>
    <property type="molecule type" value="Transcribed_RNA"/>
</dbReference>
<accession>A0A1D1ZXU5</accession>
<evidence type="ECO:0000256" key="1">
    <source>
        <dbReference type="SAM" id="MobiDB-lite"/>
    </source>
</evidence>
<sequence>MRSGFSVPTKDHARHAMPSPRGSLDLESPLILSRNNSLTDALRKLLTIQAFDEETPGNDAFRMGTWLGLLAASYGTQRLACKWHLPADCIVEMDALETFTNLTVLGLMGIVLAWLVGLVMTPRFSFLFSGARWYFSLLLLSVPLVYSILSDVPAFQHDFRDLPSWSWPFIALIAAVLLMVVGVLGFHLLWAYQSRHLTKYLLPRCTILGYCGMGLITLSGKGHAIHFHHLYVGLALAMWADANHMLSAALLAIGAGIFCQGLGAYSFAPAILPLGCFDTPSAELLNCTFTGDSPFALRFCPLAGGVAMDHSCRAALE</sequence>
<keyword evidence="2" id="KW-0812">Transmembrane</keyword>
<evidence type="ECO:0000256" key="2">
    <source>
        <dbReference type="SAM" id="Phobius"/>
    </source>
</evidence>
<feature type="transmembrane region" description="Helical" evidence="2">
    <location>
        <begin position="201"/>
        <end position="219"/>
    </location>
</feature>
<feature type="transmembrane region" description="Helical" evidence="2">
    <location>
        <begin position="249"/>
        <end position="268"/>
    </location>
</feature>
<keyword evidence="2" id="KW-0472">Membrane</keyword>